<proteinExistence type="predicted"/>
<dbReference type="PANTHER" id="PTHR44757:SF2">
    <property type="entry name" value="BIOFILM ARCHITECTURE MAINTENANCE PROTEIN MBAA"/>
    <property type="match status" value="1"/>
</dbReference>
<evidence type="ECO:0000313" key="5">
    <source>
        <dbReference type="EMBL" id="MDE1465671.1"/>
    </source>
</evidence>
<dbReference type="EMBL" id="JAPMOU010000076">
    <property type="protein sequence ID" value="MDE1465671.1"/>
    <property type="molecule type" value="Genomic_DNA"/>
</dbReference>
<feature type="domain" description="HAMP" evidence="3">
    <location>
        <begin position="322"/>
        <end position="375"/>
    </location>
</feature>
<keyword evidence="1" id="KW-0175">Coiled coil</keyword>
<feature type="coiled-coil region" evidence="1">
    <location>
        <begin position="568"/>
        <end position="595"/>
    </location>
</feature>
<dbReference type="InterPro" id="IPR035919">
    <property type="entry name" value="EAL_sf"/>
</dbReference>
<gene>
    <name evidence="5" type="ORF">ORQ98_27280</name>
</gene>
<dbReference type="InterPro" id="IPR029787">
    <property type="entry name" value="Nucleotide_cyclase"/>
</dbReference>
<reference evidence="5 6" key="1">
    <citation type="submission" date="2022-11" db="EMBL/GenBank/DDBJ databases">
        <title>Spartinivicinus poritis sp. nov., isolated from scleractinian coral Porites lutea.</title>
        <authorList>
            <person name="Zhang G."/>
            <person name="Cai L."/>
            <person name="Wei Q."/>
        </authorList>
    </citation>
    <scope>NUCLEOTIDE SEQUENCE [LARGE SCALE GENOMIC DNA]</scope>
    <source>
        <strain evidence="5 6">A2-2</strain>
    </source>
</reference>
<dbReference type="SMART" id="SM00267">
    <property type="entry name" value="GGDEF"/>
    <property type="match status" value="1"/>
</dbReference>
<comment type="caution">
    <text evidence="5">The sequence shown here is derived from an EMBL/GenBank/DDBJ whole genome shotgun (WGS) entry which is preliminary data.</text>
</comment>
<evidence type="ECO:0000259" key="3">
    <source>
        <dbReference type="PROSITE" id="PS50885"/>
    </source>
</evidence>
<protein>
    <submittedName>
        <fullName evidence="5">EAL domain-containing protein</fullName>
    </submittedName>
</protein>
<dbReference type="Gene3D" id="3.20.20.450">
    <property type="entry name" value="EAL domain"/>
    <property type="match status" value="1"/>
</dbReference>
<dbReference type="PROSITE" id="PS50883">
    <property type="entry name" value="EAL"/>
    <property type="match status" value="1"/>
</dbReference>
<dbReference type="CDD" id="cd06225">
    <property type="entry name" value="HAMP"/>
    <property type="match status" value="1"/>
</dbReference>
<dbReference type="NCBIfam" id="TIGR00254">
    <property type="entry name" value="GGDEF"/>
    <property type="match status" value="1"/>
</dbReference>
<dbReference type="Gene3D" id="3.30.70.270">
    <property type="match status" value="1"/>
</dbReference>
<evidence type="ECO:0000259" key="2">
    <source>
        <dbReference type="PROSITE" id="PS50883"/>
    </source>
</evidence>
<dbReference type="Pfam" id="PF00672">
    <property type="entry name" value="HAMP"/>
    <property type="match status" value="1"/>
</dbReference>
<evidence type="ECO:0000313" key="6">
    <source>
        <dbReference type="Proteomes" id="UP001528823"/>
    </source>
</evidence>
<accession>A0ABT5UH02</accession>
<evidence type="ECO:0000256" key="1">
    <source>
        <dbReference type="SAM" id="Coils"/>
    </source>
</evidence>
<name>A0ABT5UH02_9GAMM</name>
<dbReference type="InterPro" id="IPR001633">
    <property type="entry name" value="EAL_dom"/>
</dbReference>
<dbReference type="SUPFAM" id="SSF55073">
    <property type="entry name" value="Nucleotide cyclase"/>
    <property type="match status" value="1"/>
</dbReference>
<dbReference type="PANTHER" id="PTHR44757">
    <property type="entry name" value="DIGUANYLATE CYCLASE DGCP"/>
    <property type="match status" value="1"/>
</dbReference>
<dbReference type="InterPro" id="IPR000160">
    <property type="entry name" value="GGDEF_dom"/>
</dbReference>
<dbReference type="InterPro" id="IPR043128">
    <property type="entry name" value="Rev_trsase/Diguanyl_cyclase"/>
</dbReference>
<sequence length="833" mass="93201">MSLFARLLSWSIISIFLVVGLLAFSNSHHISNIAVQSTDQLLTSRLKAIETYFSDQYITNILDDLKLLSQAPSLNNLLASPEQEKKLHRVEVAKFFQRVVKTNTSYKKLEVFDTEGLQLLAISPTKRFYQYNNLNQLFTNNALQNEKAALFSSMCQDQHRQVLTSSPLPTDDGDTLLYAVMGLTDPDIGRFGGAIIVTVSLQKFFDRLNKLFKQASDSQTSMYIKLIDSQNNRTLINLQSHVSPIPGQEWLEPILNLLLNDIDLVAQGNLPLGPYQSHALQLEFGIPKEVIYNQVVKSLAPVFSAAGLVLLLSIAFSAFISRSIALPITALSKASGQLSQGNFSVTVSEEVQGSELKQLSRTFNKIGKSLQRYTKEISFLAFHDPLTRLPNRIKFIRHLNNMIADFNKIDSQGSASGFAVIFIDLDDFKGINDNFGHQVGDKLLCAVSHLITNNLRASDFIATSNELTCLPEKDREIVARIGGDEFLICLPNITQPEQASHVAERLLTALQQPIQVDKEELFIEASLGIVLYPQSGKSAEELIKFADIAMYAAKDEGKRTYSHFSPEMSLHLKNIADVERDLRKAQNNLDQFELLYQPFIEKGTGKIIGAEALLRWNHPSKGVISPHVFIGIAETTGLILPMGEWIINKVCQQLANWQGVTSPAFYVAVNLSAKQIHRQDVATILQEKIQQFSISPQQIHVEVTESLLMKDENKAKKTIDAIRDIGIQVWLDDFGTGYSSLSYLRKFQFDGVKIDRSFVRDIDDDAHDRALCTAIISMAKNMNMQVVAEGIETKTQAEFLIEKKCCIGQGYYYSKPISAEAFAASFFQRKKLA</sequence>
<dbReference type="PROSITE" id="PS50885">
    <property type="entry name" value="HAMP"/>
    <property type="match status" value="1"/>
</dbReference>
<dbReference type="Pfam" id="PF00563">
    <property type="entry name" value="EAL"/>
    <property type="match status" value="1"/>
</dbReference>
<keyword evidence="6" id="KW-1185">Reference proteome</keyword>
<dbReference type="SMART" id="SM00304">
    <property type="entry name" value="HAMP"/>
    <property type="match status" value="1"/>
</dbReference>
<dbReference type="InterPro" id="IPR029151">
    <property type="entry name" value="Sensor-like_sf"/>
</dbReference>
<dbReference type="SMART" id="SM00052">
    <property type="entry name" value="EAL"/>
    <property type="match status" value="1"/>
</dbReference>
<evidence type="ECO:0000259" key="4">
    <source>
        <dbReference type="PROSITE" id="PS50887"/>
    </source>
</evidence>
<dbReference type="InterPro" id="IPR052155">
    <property type="entry name" value="Biofilm_reg_signaling"/>
</dbReference>
<organism evidence="5 6">
    <name type="scientific">Spartinivicinus poritis</name>
    <dbReference type="NCBI Taxonomy" id="2994640"/>
    <lineage>
        <taxon>Bacteria</taxon>
        <taxon>Pseudomonadati</taxon>
        <taxon>Pseudomonadota</taxon>
        <taxon>Gammaproteobacteria</taxon>
        <taxon>Oceanospirillales</taxon>
        <taxon>Zooshikellaceae</taxon>
        <taxon>Spartinivicinus</taxon>
    </lineage>
</organism>
<dbReference type="SUPFAM" id="SSF158472">
    <property type="entry name" value="HAMP domain-like"/>
    <property type="match status" value="1"/>
</dbReference>
<dbReference type="Pfam" id="PF00990">
    <property type="entry name" value="GGDEF"/>
    <property type="match status" value="2"/>
</dbReference>
<dbReference type="Gene3D" id="6.10.340.10">
    <property type="match status" value="1"/>
</dbReference>
<dbReference type="Proteomes" id="UP001528823">
    <property type="component" value="Unassembled WGS sequence"/>
</dbReference>
<dbReference type="CDD" id="cd01949">
    <property type="entry name" value="GGDEF"/>
    <property type="match status" value="1"/>
</dbReference>
<dbReference type="PROSITE" id="PS50887">
    <property type="entry name" value="GGDEF"/>
    <property type="match status" value="1"/>
</dbReference>
<dbReference type="CDD" id="cd01948">
    <property type="entry name" value="EAL"/>
    <property type="match status" value="1"/>
</dbReference>
<dbReference type="RefSeq" id="WP_274691975.1">
    <property type="nucleotide sequence ID" value="NZ_JAPMOU010000076.1"/>
</dbReference>
<dbReference type="SUPFAM" id="SSF103190">
    <property type="entry name" value="Sensory domain-like"/>
    <property type="match status" value="1"/>
</dbReference>
<feature type="domain" description="EAL" evidence="2">
    <location>
        <begin position="575"/>
        <end position="830"/>
    </location>
</feature>
<dbReference type="InterPro" id="IPR003660">
    <property type="entry name" value="HAMP_dom"/>
</dbReference>
<feature type="domain" description="GGDEF" evidence="4">
    <location>
        <begin position="416"/>
        <end position="566"/>
    </location>
</feature>
<dbReference type="SUPFAM" id="SSF141868">
    <property type="entry name" value="EAL domain-like"/>
    <property type="match status" value="1"/>
</dbReference>